<dbReference type="Proteomes" id="UP000472272">
    <property type="component" value="Chromosome 4"/>
</dbReference>
<dbReference type="Gene3D" id="1.20.58.2220">
    <property type="entry name" value="Formin, FH2 domain"/>
    <property type="match status" value="1"/>
</dbReference>
<evidence type="ECO:0000313" key="3">
    <source>
        <dbReference type="Ensembl" id="ENSPMRP00000003409.1"/>
    </source>
</evidence>
<reference evidence="3" key="2">
    <citation type="submission" date="2025-08" db="UniProtKB">
        <authorList>
            <consortium name="Ensembl"/>
        </authorList>
    </citation>
    <scope>IDENTIFICATION</scope>
</reference>
<dbReference type="Ensembl" id="ENSPMRT00000003652.1">
    <property type="protein sequence ID" value="ENSPMRP00000003409.1"/>
    <property type="gene ID" value="ENSPMRG00000002399.1"/>
</dbReference>
<protein>
    <recommendedName>
        <fullName evidence="2">FH2 domain-containing protein</fullName>
    </recommendedName>
</protein>
<evidence type="ECO:0000256" key="1">
    <source>
        <dbReference type="SAM" id="MobiDB-lite"/>
    </source>
</evidence>
<name>A0A670HUK3_PODMU</name>
<dbReference type="AlphaFoldDB" id="A0A670HUK3"/>
<evidence type="ECO:0000313" key="4">
    <source>
        <dbReference type="Proteomes" id="UP000472272"/>
    </source>
</evidence>
<dbReference type="Pfam" id="PF02181">
    <property type="entry name" value="FH2"/>
    <property type="match status" value="1"/>
</dbReference>
<reference evidence="3" key="3">
    <citation type="submission" date="2025-09" db="UniProtKB">
        <authorList>
            <consortium name="Ensembl"/>
        </authorList>
    </citation>
    <scope>IDENTIFICATION</scope>
</reference>
<dbReference type="InterPro" id="IPR042201">
    <property type="entry name" value="FH2_Formin_sf"/>
</dbReference>
<feature type="region of interest" description="Disordered" evidence="1">
    <location>
        <begin position="73"/>
        <end position="92"/>
    </location>
</feature>
<keyword evidence="4" id="KW-1185">Reference proteome</keyword>
<feature type="compositionally biased region" description="Pro residues" evidence="1">
    <location>
        <begin position="1"/>
        <end position="10"/>
    </location>
</feature>
<dbReference type="GeneTree" id="ENSGT00940000155128"/>
<feature type="domain" description="FH2" evidence="2">
    <location>
        <begin position="24"/>
        <end position="153"/>
    </location>
</feature>
<feature type="region of interest" description="Disordered" evidence="1">
    <location>
        <begin position="1"/>
        <end position="22"/>
    </location>
</feature>
<evidence type="ECO:0000259" key="2">
    <source>
        <dbReference type="Pfam" id="PF02181"/>
    </source>
</evidence>
<accession>A0A670HUK3</accession>
<dbReference type="SUPFAM" id="SSF101447">
    <property type="entry name" value="Formin homology 2 domain (FH2 domain)"/>
    <property type="match status" value="1"/>
</dbReference>
<dbReference type="OMA" id="YWNTIPE"/>
<dbReference type="PANTHER" id="PTHR46345:SF8">
    <property type="entry name" value="FORMIN 3, ISOFORM B"/>
    <property type="match status" value="1"/>
</dbReference>
<organism evidence="3 4">
    <name type="scientific">Podarcis muralis</name>
    <name type="common">Wall lizard</name>
    <name type="synonym">Lacerta muralis</name>
    <dbReference type="NCBI Taxonomy" id="64176"/>
    <lineage>
        <taxon>Eukaryota</taxon>
        <taxon>Metazoa</taxon>
        <taxon>Chordata</taxon>
        <taxon>Craniata</taxon>
        <taxon>Vertebrata</taxon>
        <taxon>Euteleostomi</taxon>
        <taxon>Lepidosauria</taxon>
        <taxon>Squamata</taxon>
        <taxon>Bifurcata</taxon>
        <taxon>Unidentata</taxon>
        <taxon>Episquamata</taxon>
        <taxon>Laterata</taxon>
        <taxon>Lacertibaenia</taxon>
        <taxon>Lacertidae</taxon>
        <taxon>Podarcis</taxon>
    </lineage>
</organism>
<reference evidence="3 4" key="1">
    <citation type="journal article" date="2019" name="Proc. Natl. Acad. Sci. U.S.A.">
        <title>Regulatory changes in pterin and carotenoid genes underlie balanced color polymorphisms in the wall lizard.</title>
        <authorList>
            <person name="Andrade P."/>
            <person name="Pinho C."/>
            <person name="Perez I de Lanuza G."/>
            <person name="Afonso S."/>
            <person name="Brejcha J."/>
            <person name="Rubin C.J."/>
            <person name="Wallerman O."/>
            <person name="Pereira P."/>
            <person name="Sabatino S.J."/>
            <person name="Bellati A."/>
            <person name="Pellitteri-Rosa D."/>
            <person name="Bosakova Z."/>
            <person name="Bunikis I."/>
            <person name="Carretero M.A."/>
            <person name="Feiner N."/>
            <person name="Marsik P."/>
            <person name="Pauperio F."/>
            <person name="Salvi D."/>
            <person name="Soler L."/>
            <person name="While G.M."/>
            <person name="Uller T."/>
            <person name="Font E."/>
            <person name="Andersson L."/>
            <person name="Carneiro M."/>
        </authorList>
    </citation>
    <scope>NUCLEOTIDE SEQUENCE</scope>
</reference>
<dbReference type="InterPro" id="IPR015425">
    <property type="entry name" value="FH2_Formin"/>
</dbReference>
<dbReference type="PANTHER" id="PTHR46345">
    <property type="entry name" value="INVERTED FORMIN-2"/>
    <property type="match status" value="1"/>
</dbReference>
<proteinExistence type="predicted"/>
<sequence>RSSAAPPPGWTPRQPSVGCSGRRAARLRNFNWEAIPAERIRGRHNLWTAPGRRRGDGFPLDLALLEELFGQRPEPSGGSLRGQPPAEQVSPTGRTVSLLDSKKILNLGIFLKQFKRPVQEIVADIQDGAGALYGAEKLLELTKMLPDAEEVTAGKWGGGQEACSAPQLPSDTSPFLFGKAKKLAAFRGFGHPDSDRGSPRYPWGGGAPESWACGLTLPAQDGLGGE</sequence>